<dbReference type="HOGENOM" id="CLU_1546025_0_0_0"/>
<dbReference type="KEGG" id="pmx:PERMA_1822"/>
<dbReference type="EMBL" id="CP001230">
    <property type="protein sequence ID" value="ACO04511.1"/>
    <property type="molecule type" value="Genomic_DNA"/>
</dbReference>
<dbReference type="PaxDb" id="123214-PERMA_1822"/>
<dbReference type="STRING" id="123214.PERMA_1822"/>
<gene>
    <name evidence="1" type="ordered locus">PERMA_1822</name>
</gene>
<proteinExistence type="predicted"/>
<evidence type="ECO:0000313" key="1">
    <source>
        <dbReference type="EMBL" id="ACO04511.1"/>
    </source>
</evidence>
<organism evidence="1 2">
    <name type="scientific">Persephonella marina (strain DSM 14350 / EX-H1)</name>
    <dbReference type="NCBI Taxonomy" id="123214"/>
    <lineage>
        <taxon>Bacteria</taxon>
        <taxon>Pseudomonadati</taxon>
        <taxon>Aquificota</taxon>
        <taxon>Aquificia</taxon>
        <taxon>Aquificales</taxon>
        <taxon>Hydrogenothermaceae</taxon>
        <taxon>Persephonella</taxon>
    </lineage>
</organism>
<protein>
    <submittedName>
        <fullName evidence="1">Uncharacterized protein</fullName>
    </submittedName>
</protein>
<dbReference type="eggNOG" id="COG5301">
    <property type="taxonomic scope" value="Bacteria"/>
</dbReference>
<dbReference type="AlphaFoldDB" id="C0QSD9"/>
<sequence length="182" mass="20481">MAVGQSILTVKGSYALADASQTGKSIKPKFYKVSNQDITLDPTLTDISGVWKQADISGYFPVNDNTVEFLVDIPPEEATSYGRTFGLYLEDGTLFMIAKPPYPFPPALRQTFKIQLVYNNANNLIDFQYVPFYETEQDLSILSVSVSLGKLLQQHRNEIEMLKSWNKSLSQEIQKIKSKLGM</sequence>
<evidence type="ECO:0000313" key="2">
    <source>
        <dbReference type="Proteomes" id="UP000001366"/>
    </source>
</evidence>
<accession>C0QSD9</accession>
<dbReference type="Proteomes" id="UP000001366">
    <property type="component" value="Chromosome"/>
</dbReference>
<dbReference type="RefSeq" id="WP_012676749.1">
    <property type="nucleotide sequence ID" value="NC_012440.1"/>
</dbReference>
<name>C0QSD9_PERMH</name>
<keyword evidence="2" id="KW-1185">Reference proteome</keyword>
<dbReference type="OrthoDB" id="8596123at2"/>
<reference evidence="1 2" key="1">
    <citation type="journal article" date="2009" name="J. Bacteriol.">
        <title>Complete and draft genome sequences of six members of the Aquificales.</title>
        <authorList>
            <person name="Reysenbach A.L."/>
            <person name="Hamamura N."/>
            <person name="Podar M."/>
            <person name="Griffiths E."/>
            <person name="Ferreira S."/>
            <person name="Hochstein R."/>
            <person name="Heidelberg J."/>
            <person name="Johnson J."/>
            <person name="Mead D."/>
            <person name="Pohorille A."/>
            <person name="Sarmiento M."/>
            <person name="Schweighofer K."/>
            <person name="Seshadri R."/>
            <person name="Voytek M.A."/>
        </authorList>
    </citation>
    <scope>NUCLEOTIDE SEQUENCE [LARGE SCALE GENOMIC DNA]</scope>
    <source>
        <strain evidence="2">DSM 14350 / EX-H1</strain>
    </source>
</reference>